<organism evidence="1 2">
    <name type="scientific">Waltera intestinalis</name>
    <dbReference type="NCBI Taxonomy" id="2606635"/>
    <lineage>
        <taxon>Bacteria</taxon>
        <taxon>Bacillati</taxon>
        <taxon>Bacillota</taxon>
        <taxon>Clostridia</taxon>
        <taxon>Lachnospirales</taxon>
        <taxon>Lachnospiraceae</taxon>
        <taxon>Waltera</taxon>
    </lineage>
</organism>
<evidence type="ECO:0000313" key="2">
    <source>
        <dbReference type="Proteomes" id="UP000476055"/>
    </source>
</evidence>
<dbReference type="RefSeq" id="WP_154495548.1">
    <property type="nucleotide sequence ID" value="NZ_VUMU01000003.1"/>
</dbReference>
<accession>A0A6L5YGZ9</accession>
<reference evidence="1 2" key="1">
    <citation type="submission" date="2019-08" db="EMBL/GenBank/DDBJ databases">
        <title>In-depth cultivation of the pig gut microbiome towards novel bacterial diversity and tailored functional studies.</title>
        <authorList>
            <person name="Wylensek D."/>
            <person name="Hitch T.C.A."/>
            <person name="Clavel T."/>
        </authorList>
    </citation>
    <scope>NUCLEOTIDE SEQUENCE [LARGE SCALE GENOMIC DNA]</scope>
    <source>
        <strain evidence="1 2">WCA3-601-WT-6H</strain>
    </source>
</reference>
<gene>
    <name evidence="1" type="ORF">FYJ59_04560</name>
</gene>
<dbReference type="Proteomes" id="UP000476055">
    <property type="component" value="Unassembled WGS sequence"/>
</dbReference>
<protein>
    <submittedName>
        <fullName evidence="1">Polya polymerase</fullName>
    </submittedName>
</protein>
<proteinExistence type="predicted"/>
<keyword evidence="2" id="KW-1185">Reference proteome</keyword>
<evidence type="ECO:0000313" key="1">
    <source>
        <dbReference type="EMBL" id="MST57521.1"/>
    </source>
</evidence>
<name>A0A6L5YGZ9_9FIRM</name>
<sequence>MKLTKIEQVNEFLAIVDSCKGDVTLRSVDGDIFNLKSKLSQYIAIAALLGQHGDELELFCSDSSDEGKFMNFLMKNPDVQ</sequence>
<dbReference type="EMBL" id="VUMU01000003">
    <property type="protein sequence ID" value="MST57521.1"/>
    <property type="molecule type" value="Genomic_DNA"/>
</dbReference>
<dbReference type="AlphaFoldDB" id="A0A6L5YGZ9"/>
<comment type="caution">
    <text evidence="1">The sequence shown here is derived from an EMBL/GenBank/DDBJ whole genome shotgun (WGS) entry which is preliminary data.</text>
</comment>